<proteinExistence type="inferred from homology"/>
<dbReference type="CDD" id="cd00865">
    <property type="entry name" value="PEBP_bact_arch"/>
    <property type="match status" value="1"/>
</dbReference>
<dbReference type="PANTHER" id="PTHR30289">
    <property type="entry name" value="UNCHARACTERIZED PROTEIN YBCL-RELATED"/>
    <property type="match status" value="1"/>
</dbReference>
<evidence type="ECO:0000256" key="2">
    <source>
        <dbReference type="SAM" id="MobiDB-lite"/>
    </source>
</evidence>
<keyword evidence="3" id="KW-0649">Protein kinase inhibitor</keyword>
<evidence type="ECO:0000313" key="3">
    <source>
        <dbReference type="EMBL" id="MBO8184750.1"/>
    </source>
</evidence>
<dbReference type="NCBIfam" id="TIGR00481">
    <property type="entry name" value="YbhB/YbcL family Raf kinase inhibitor-like protein"/>
    <property type="match status" value="1"/>
</dbReference>
<protein>
    <submittedName>
        <fullName evidence="3">YbhB/YbcL family Raf kinase inhibitor-like protein</fullName>
    </submittedName>
</protein>
<dbReference type="SUPFAM" id="SSF49777">
    <property type="entry name" value="PEBP-like"/>
    <property type="match status" value="1"/>
</dbReference>
<reference evidence="3 4" key="1">
    <citation type="submission" date="2021-02" db="EMBL/GenBank/DDBJ databases">
        <title>Streptomyces spirodelae sp. nov., isolated from duckweed.</title>
        <authorList>
            <person name="Saimee Y."/>
            <person name="Duangmal K."/>
        </authorList>
    </citation>
    <scope>NUCLEOTIDE SEQUENCE [LARGE SCALE GENOMIC DNA]</scope>
    <source>
        <strain evidence="3 4">DW4-2</strain>
    </source>
</reference>
<feature type="region of interest" description="Disordered" evidence="2">
    <location>
        <begin position="71"/>
        <end position="100"/>
    </location>
</feature>
<dbReference type="Proteomes" id="UP001518976">
    <property type="component" value="Unassembled WGS sequence"/>
</dbReference>
<dbReference type="RefSeq" id="WP_209263572.1">
    <property type="nucleotide sequence ID" value="NZ_JAFFZN010000003.1"/>
</dbReference>
<dbReference type="Pfam" id="PF01161">
    <property type="entry name" value="PBP"/>
    <property type="match status" value="1"/>
</dbReference>
<dbReference type="InterPro" id="IPR008914">
    <property type="entry name" value="PEBP"/>
</dbReference>
<dbReference type="InterPro" id="IPR036610">
    <property type="entry name" value="PEBP-like_sf"/>
</dbReference>
<keyword evidence="4" id="KW-1185">Reference proteome</keyword>
<gene>
    <name evidence="3" type="ORF">JW592_04565</name>
</gene>
<feature type="compositionally biased region" description="Polar residues" evidence="2">
    <location>
        <begin position="72"/>
        <end position="86"/>
    </location>
</feature>
<sequence>MAGIELSTSAFSDHALIPRRYTRDGEDVSPPLEWSGVPADTAELLLLCEDPDAPSGTFVHWLVAGIDPGSRSVETGATPQGGTPLTNGFGGTGWGGPQPPAGDNAHRYFFRLYALPDAVRLPDRPSAEDVHRAVDEEALASGNIVGLYQR</sequence>
<dbReference type="EMBL" id="JAFFZN010000003">
    <property type="protein sequence ID" value="MBO8184750.1"/>
    <property type="molecule type" value="Genomic_DNA"/>
</dbReference>
<organism evidence="3 4">
    <name type="scientific">Streptomyces spirodelae</name>
    <dbReference type="NCBI Taxonomy" id="2812904"/>
    <lineage>
        <taxon>Bacteria</taxon>
        <taxon>Bacillati</taxon>
        <taxon>Actinomycetota</taxon>
        <taxon>Actinomycetes</taxon>
        <taxon>Kitasatosporales</taxon>
        <taxon>Streptomycetaceae</taxon>
        <taxon>Streptomyces</taxon>
    </lineage>
</organism>
<evidence type="ECO:0000313" key="4">
    <source>
        <dbReference type="Proteomes" id="UP001518976"/>
    </source>
</evidence>
<dbReference type="GO" id="GO:0004860">
    <property type="term" value="F:protein kinase inhibitor activity"/>
    <property type="evidence" value="ECO:0007669"/>
    <property type="project" value="UniProtKB-KW"/>
</dbReference>
<comment type="caution">
    <text evidence="3">The sequence shown here is derived from an EMBL/GenBank/DDBJ whole genome shotgun (WGS) entry which is preliminary data.</text>
</comment>
<dbReference type="InterPro" id="IPR005247">
    <property type="entry name" value="YbhB_YbcL/LppC-like"/>
</dbReference>
<comment type="similarity">
    <text evidence="1">Belongs to the UPF0098 family.</text>
</comment>
<name>A0ABS3WNS3_9ACTN</name>
<accession>A0ABS3WNS3</accession>
<evidence type="ECO:0000256" key="1">
    <source>
        <dbReference type="ARBA" id="ARBA00007120"/>
    </source>
</evidence>
<dbReference type="PANTHER" id="PTHR30289:SF1">
    <property type="entry name" value="PEBP (PHOSPHATIDYLETHANOLAMINE-BINDING PROTEIN) FAMILY PROTEIN"/>
    <property type="match status" value="1"/>
</dbReference>
<dbReference type="Gene3D" id="3.90.280.10">
    <property type="entry name" value="PEBP-like"/>
    <property type="match status" value="1"/>
</dbReference>